<evidence type="ECO:0000313" key="3">
    <source>
        <dbReference type="EMBL" id="OCB87228.1"/>
    </source>
</evidence>
<dbReference type="InterPro" id="IPR012816">
    <property type="entry name" value="NADAR"/>
</dbReference>
<name>A0A9Q5N836_SANBA</name>
<protein>
    <submittedName>
        <fullName evidence="3">DUF1768-domain-containing protein</fullName>
    </submittedName>
</protein>
<feature type="compositionally biased region" description="Low complexity" evidence="1">
    <location>
        <begin position="97"/>
        <end position="113"/>
    </location>
</feature>
<dbReference type="Proteomes" id="UP000757232">
    <property type="component" value="Unassembled WGS sequence"/>
</dbReference>
<evidence type="ECO:0000313" key="4">
    <source>
        <dbReference type="Proteomes" id="UP000757232"/>
    </source>
</evidence>
<organism evidence="3 4">
    <name type="scientific">Sanghuangporus baumii</name>
    <name type="common">Phellinus baumii</name>
    <dbReference type="NCBI Taxonomy" id="108892"/>
    <lineage>
        <taxon>Eukaryota</taxon>
        <taxon>Fungi</taxon>
        <taxon>Dikarya</taxon>
        <taxon>Basidiomycota</taxon>
        <taxon>Agaricomycotina</taxon>
        <taxon>Agaricomycetes</taxon>
        <taxon>Hymenochaetales</taxon>
        <taxon>Hymenochaetaceae</taxon>
        <taxon>Sanghuangporus</taxon>
    </lineage>
</organism>
<sequence>MGANSSKLDYEYDPSRNYYARSRARGLARGPPYYGQPVGMMPTGYPVINPPVTYPLVMHPAQQIYGLPIGQMQQPASQMAQQPMMQMQMQMPQVQPAAGNAGAVPPNLMQVPQMPQPQIPLGGGIPQGQWLNPVDPRTLTRTPSSLGSSISSRSSRRRRRRRRERERDVDPLARNPLPRLPREAGTPDDILAGSAMAPRGPPLPRSSSPLNNPLPPPPRDVYTLRRYRPLLVGTAYADREKAVYPRGWFSDDEKQGSDGGLGRIFDRLNPFRPHHESGFSPGHRRNETMPDLPRLREFVRESSGSGSESSVTSPTSRRPGLGRSFSSRLPFMRRRRNEQMMAPPGENALPRVLEGHEPPVGFMPMPSPAVQGPTYEPQPANSLSPALSQPVPAHPLSPEGPGQQGVIPPNPMLQPGNPVSPRPQGTPMVPRSPFPPQPQPENPLSPGPAPQMTMPTPSVPQHMTMPAPGTPYPVAMPAPGTPYPRSMPTPGGGGASPIGMPTPARPLSPVITPVAAGQGPGIPRSISDGTLPVLRFDLDTPGYGGLTHLSPHRVVYKRKLYPTAAHLFEAHRFLDFRNDIAARVRKAATLADLEAVLRTVQEFTRPDWEEVLLDKMEDALYCKIVQHQDLCEILLGTGNAELIYADPTDPFWGEGAHEEGANELGRALMRIRDRLRREAAGH</sequence>
<dbReference type="NCBIfam" id="TIGR02464">
    <property type="entry name" value="ribofla_fusion"/>
    <property type="match status" value="1"/>
</dbReference>
<keyword evidence="4" id="KW-1185">Reference proteome</keyword>
<feature type="region of interest" description="Disordered" evidence="1">
    <location>
        <begin position="300"/>
        <end position="468"/>
    </location>
</feature>
<feature type="region of interest" description="Disordered" evidence="1">
    <location>
        <begin position="97"/>
        <end position="221"/>
    </location>
</feature>
<dbReference type="InterPro" id="IPR037238">
    <property type="entry name" value="YbiA-like_sf"/>
</dbReference>
<dbReference type="SUPFAM" id="SSF143990">
    <property type="entry name" value="YbiA-like"/>
    <property type="match status" value="1"/>
</dbReference>
<dbReference type="OrthoDB" id="206452at2759"/>
<reference evidence="3" key="1">
    <citation type="submission" date="2016-06" db="EMBL/GenBank/DDBJ databases">
        <title>Draft Genome sequence of the fungus Inonotus baumii.</title>
        <authorList>
            <person name="Zhu H."/>
            <person name="Lin W."/>
        </authorList>
    </citation>
    <scope>NUCLEOTIDE SEQUENCE</scope>
    <source>
        <strain evidence="3">821</strain>
    </source>
</reference>
<feature type="compositionally biased region" description="Low complexity" evidence="1">
    <location>
        <begin position="301"/>
        <end position="319"/>
    </location>
</feature>
<feature type="compositionally biased region" description="Basic residues" evidence="1">
    <location>
        <begin position="154"/>
        <end position="164"/>
    </location>
</feature>
<dbReference type="CDD" id="cd15457">
    <property type="entry name" value="NADAR"/>
    <property type="match status" value="1"/>
</dbReference>
<gene>
    <name evidence="3" type="ORF">A7U60_g5745</name>
</gene>
<comment type="caution">
    <text evidence="3">The sequence shown here is derived from an EMBL/GenBank/DDBJ whole genome shotgun (WGS) entry which is preliminary data.</text>
</comment>
<dbReference type="AlphaFoldDB" id="A0A9Q5N836"/>
<proteinExistence type="predicted"/>
<feature type="domain" description="NADAR" evidence="2">
    <location>
        <begin position="550"/>
        <end position="676"/>
    </location>
</feature>
<accession>A0A9Q5N836</accession>
<dbReference type="Gene3D" id="1.10.357.40">
    <property type="entry name" value="YbiA-like"/>
    <property type="match status" value="1"/>
</dbReference>
<feature type="compositionally biased region" description="Pro residues" evidence="1">
    <location>
        <begin position="430"/>
        <end position="449"/>
    </location>
</feature>
<evidence type="ECO:0000259" key="2">
    <source>
        <dbReference type="Pfam" id="PF08719"/>
    </source>
</evidence>
<evidence type="ECO:0000256" key="1">
    <source>
        <dbReference type="SAM" id="MobiDB-lite"/>
    </source>
</evidence>
<dbReference type="EMBL" id="LNZH02000194">
    <property type="protein sequence ID" value="OCB87228.1"/>
    <property type="molecule type" value="Genomic_DNA"/>
</dbReference>
<dbReference type="Pfam" id="PF08719">
    <property type="entry name" value="NADAR"/>
    <property type="match status" value="1"/>
</dbReference>